<reference evidence="1 2" key="1">
    <citation type="journal article" date="2014" name="Front. Microbiol.">
        <title>Population and genomic analysis of the genus Halorubrum.</title>
        <authorList>
            <person name="Fullmer M.S."/>
            <person name="Soucy S.M."/>
            <person name="Swithers K.S."/>
            <person name="Makkay A.M."/>
            <person name="Wheeler R."/>
            <person name="Ventosa A."/>
            <person name="Gogarten J.P."/>
            <person name="Papke R.T."/>
        </authorList>
    </citation>
    <scope>NUCLEOTIDE SEQUENCE [LARGE SCALE GENOMIC DNA]</scope>
    <source>
        <strain evidence="1 2">LD3</strain>
    </source>
</reference>
<sequence length="336" mass="38779">MPTHGLVPYRLGFREKGKGESEGKNFWNQTELQDHDDSIPENTSIRLLEHFLEQYQGKLEKNDDKEKTFLVDEYFVDHENRLVEGVISTGDYGYASELRDIETGEKTYDKDEDESELLPFYFLFWIPETIEGELYQNGERGIMVFQQINGRSFKTSFTKRFDEMYIQDADETMFEIRPVTTQDILQKVVDSERVLKAEFELDEVPTSDEERVTYVEGMDTHSTDRQSLVMKPKYGGSLNPIKNISEQLLRDGGSYAEIVSDSVEDLKVTVKNQHGRDETFSLIEDELRMKKELDPRAGHLDEGLPKTDYLSTACSDTINQALPQGEVKTLDHTTHL</sequence>
<name>A0A256IQB7_HALEZ</name>
<dbReference type="RefSeq" id="WP_094580452.1">
    <property type="nucleotide sequence ID" value="NZ_NHOW01000167.1"/>
</dbReference>
<dbReference type="EMBL" id="NHOW01000167">
    <property type="protein sequence ID" value="OYR58758.1"/>
    <property type="molecule type" value="Genomic_DNA"/>
</dbReference>
<organism evidence="1 2">
    <name type="scientific">Halorubrum ezzemoulense</name>
    <name type="common">Halorubrum chaoviator</name>
    <dbReference type="NCBI Taxonomy" id="337243"/>
    <lineage>
        <taxon>Archaea</taxon>
        <taxon>Methanobacteriati</taxon>
        <taxon>Methanobacteriota</taxon>
        <taxon>Stenosarchaea group</taxon>
        <taxon>Halobacteria</taxon>
        <taxon>Halobacteriales</taxon>
        <taxon>Haloferacaceae</taxon>
        <taxon>Halorubrum</taxon>
    </lineage>
</organism>
<dbReference type="Proteomes" id="UP000216409">
    <property type="component" value="Unassembled WGS sequence"/>
</dbReference>
<evidence type="ECO:0000313" key="2">
    <source>
        <dbReference type="Proteomes" id="UP000216409"/>
    </source>
</evidence>
<evidence type="ECO:0000313" key="1">
    <source>
        <dbReference type="EMBL" id="OYR58758.1"/>
    </source>
</evidence>
<dbReference type="AlphaFoldDB" id="A0A256IQB7"/>
<proteinExistence type="predicted"/>
<comment type="caution">
    <text evidence="1">The sequence shown here is derived from an EMBL/GenBank/DDBJ whole genome shotgun (WGS) entry which is preliminary data.</text>
</comment>
<gene>
    <name evidence="1" type="ORF">DJ83_14500</name>
</gene>
<accession>A0A256IQB7</accession>
<protein>
    <submittedName>
        <fullName evidence="1">Uncharacterized protein</fullName>
    </submittedName>
</protein>